<dbReference type="PANTHER" id="PTHR36451:SF1">
    <property type="entry name" value="OMEGA-HYDROXY-BETA-DIHYDROMENAQUINONE-9 SULFOTRANSFERASE STF3"/>
    <property type="match status" value="1"/>
</dbReference>
<dbReference type="InterPro" id="IPR052736">
    <property type="entry name" value="Stf3_sulfotransferase"/>
</dbReference>
<dbReference type="Gene3D" id="3.40.50.300">
    <property type="entry name" value="P-loop containing nucleotide triphosphate hydrolases"/>
    <property type="match status" value="1"/>
</dbReference>
<sequence length="404" mass="45318">MMLDVPAAHTLQMPARRRIAWANRALERSWAKGWSPVPDLSPDALVAEARKRVPGGELGDPGVWRVNLDVLCADLLSGEARLSALGKTMACGQLVAALRNRMLAHRLWAEHPEIADVPVARPVLVLGQMRSGTTRMQRLLACDPRLSWTRHYESWCPVGRARRLRAAATLGVMRALNPEFSVIHPTSAGAPDEEIGLFSLATYGATFEAQWRVPGFARWCEGRDTRPVYAEFKRLLQTIAWLRGGREHRPWVVKVPQLTQDLASVLETFPDARLVRVERDPVATVASAASLVRNQMRVQSDAVDDAWIGREWLGKVRLRRERVEAALAARPEVPVVEVAFDNMNRDWSGEMRRVYAVIGLELTPKVERRMRRYLARAAREGRGGHRYAIEEFGLSEGEVRAALA</sequence>
<dbReference type="GO" id="GO:0016740">
    <property type="term" value="F:transferase activity"/>
    <property type="evidence" value="ECO:0007669"/>
    <property type="project" value="UniProtKB-KW"/>
</dbReference>
<keyword evidence="1" id="KW-0808">Transferase</keyword>
<evidence type="ECO:0000313" key="2">
    <source>
        <dbReference type="Proteomes" id="UP000218151"/>
    </source>
</evidence>
<comment type="caution">
    <text evidence="1">The sequence shown here is derived from an EMBL/GenBank/DDBJ whole genome shotgun (WGS) entry which is preliminary data.</text>
</comment>
<organism evidence="1 2">
    <name type="scientific">Sphingomonas lenta</name>
    <dbReference type="NCBI Taxonomy" id="1141887"/>
    <lineage>
        <taxon>Bacteria</taxon>
        <taxon>Pseudomonadati</taxon>
        <taxon>Pseudomonadota</taxon>
        <taxon>Alphaproteobacteria</taxon>
        <taxon>Sphingomonadales</taxon>
        <taxon>Sphingomonadaceae</taxon>
        <taxon>Sphingomonas</taxon>
    </lineage>
</organism>
<protein>
    <submittedName>
        <fullName evidence="1">Sulfotransferase</fullName>
    </submittedName>
</protein>
<dbReference type="Proteomes" id="UP000218151">
    <property type="component" value="Unassembled WGS sequence"/>
</dbReference>
<reference evidence="2" key="1">
    <citation type="submission" date="2017-09" db="EMBL/GenBank/DDBJ databases">
        <authorList>
            <person name="Feng G."/>
            <person name="Zhu H."/>
        </authorList>
    </citation>
    <scope>NUCLEOTIDE SEQUENCE [LARGE SCALE GENOMIC DNA]</scope>
    <source>
        <strain evidence="2">1PNM-20</strain>
    </source>
</reference>
<dbReference type="PANTHER" id="PTHR36451">
    <property type="entry name" value="PAPS-DEPENDENT SULFOTRANSFERASE STF3"/>
    <property type="match status" value="1"/>
</dbReference>
<dbReference type="EMBL" id="NSLI01000002">
    <property type="protein sequence ID" value="PAX08537.1"/>
    <property type="molecule type" value="Genomic_DNA"/>
</dbReference>
<name>A0A2A2SGZ9_9SPHN</name>
<proteinExistence type="predicted"/>
<dbReference type="SUPFAM" id="SSF52540">
    <property type="entry name" value="P-loop containing nucleoside triphosphate hydrolases"/>
    <property type="match status" value="1"/>
</dbReference>
<dbReference type="Pfam" id="PF13469">
    <property type="entry name" value="Sulfotransfer_3"/>
    <property type="match status" value="1"/>
</dbReference>
<dbReference type="OrthoDB" id="9777890at2"/>
<dbReference type="RefSeq" id="WP_095997047.1">
    <property type="nucleotide sequence ID" value="NZ_NSLI01000002.1"/>
</dbReference>
<accession>A0A2A2SGZ9</accession>
<evidence type="ECO:0000313" key="1">
    <source>
        <dbReference type="EMBL" id="PAX08537.1"/>
    </source>
</evidence>
<keyword evidence="2" id="KW-1185">Reference proteome</keyword>
<dbReference type="InterPro" id="IPR027417">
    <property type="entry name" value="P-loop_NTPase"/>
</dbReference>
<dbReference type="AlphaFoldDB" id="A0A2A2SGZ9"/>
<gene>
    <name evidence="1" type="ORF">CKY28_03930</name>
</gene>